<dbReference type="PANTHER" id="PTHR31511:SF12">
    <property type="entry name" value="RHO TERMINATION FACTOR N-TERMINAL DOMAIN-CONTAINING PROTEIN"/>
    <property type="match status" value="1"/>
</dbReference>
<protein>
    <recommendedName>
        <fullName evidence="3">DNA-directed DNA polymerase</fullName>
    </recommendedName>
</protein>
<dbReference type="Gene3D" id="3.40.1800.10">
    <property type="entry name" value="His-Me finger endonucleases"/>
    <property type="match status" value="1"/>
</dbReference>
<evidence type="ECO:0008006" key="3">
    <source>
        <dbReference type="Google" id="ProtNLM"/>
    </source>
</evidence>
<name>A0A210R4W3_MIZYE</name>
<dbReference type="PANTHER" id="PTHR31511">
    <property type="entry name" value="PROTEIN CBG23764"/>
    <property type="match status" value="1"/>
</dbReference>
<dbReference type="STRING" id="6573.A0A210R4W3"/>
<dbReference type="AlphaFoldDB" id="A0A210R4W3"/>
<proteinExistence type="predicted"/>
<evidence type="ECO:0000313" key="2">
    <source>
        <dbReference type="Proteomes" id="UP000242188"/>
    </source>
</evidence>
<dbReference type="OrthoDB" id="2331628at2759"/>
<dbReference type="InterPro" id="IPR038563">
    <property type="entry name" value="Endonuclease_7_sf"/>
</dbReference>
<dbReference type="EMBL" id="NEDP02000359">
    <property type="protein sequence ID" value="OWF56062.1"/>
    <property type="molecule type" value="Genomic_DNA"/>
</dbReference>
<reference evidence="1 2" key="1">
    <citation type="journal article" date="2017" name="Nat. Ecol. Evol.">
        <title>Scallop genome provides insights into evolution of bilaterian karyotype and development.</title>
        <authorList>
            <person name="Wang S."/>
            <person name="Zhang J."/>
            <person name="Jiao W."/>
            <person name="Li J."/>
            <person name="Xun X."/>
            <person name="Sun Y."/>
            <person name="Guo X."/>
            <person name="Huan P."/>
            <person name="Dong B."/>
            <person name="Zhang L."/>
            <person name="Hu X."/>
            <person name="Sun X."/>
            <person name="Wang J."/>
            <person name="Zhao C."/>
            <person name="Wang Y."/>
            <person name="Wang D."/>
            <person name="Huang X."/>
            <person name="Wang R."/>
            <person name="Lv J."/>
            <person name="Li Y."/>
            <person name="Zhang Z."/>
            <person name="Liu B."/>
            <person name="Lu W."/>
            <person name="Hui Y."/>
            <person name="Liang J."/>
            <person name="Zhou Z."/>
            <person name="Hou R."/>
            <person name="Li X."/>
            <person name="Liu Y."/>
            <person name="Li H."/>
            <person name="Ning X."/>
            <person name="Lin Y."/>
            <person name="Zhao L."/>
            <person name="Xing Q."/>
            <person name="Dou J."/>
            <person name="Li Y."/>
            <person name="Mao J."/>
            <person name="Guo H."/>
            <person name="Dou H."/>
            <person name="Li T."/>
            <person name="Mu C."/>
            <person name="Jiang W."/>
            <person name="Fu Q."/>
            <person name="Fu X."/>
            <person name="Miao Y."/>
            <person name="Liu J."/>
            <person name="Yu Q."/>
            <person name="Li R."/>
            <person name="Liao H."/>
            <person name="Li X."/>
            <person name="Kong Y."/>
            <person name="Jiang Z."/>
            <person name="Chourrout D."/>
            <person name="Li R."/>
            <person name="Bao Z."/>
        </authorList>
    </citation>
    <scope>NUCLEOTIDE SEQUENCE [LARGE SCALE GENOMIC DNA]</scope>
    <source>
        <strain evidence="1 2">PY_sf001</strain>
    </source>
</reference>
<comment type="caution">
    <text evidence="1">The sequence shown here is derived from an EMBL/GenBank/DDBJ whole genome shotgun (WGS) entry which is preliminary data.</text>
</comment>
<keyword evidence="2" id="KW-1185">Reference proteome</keyword>
<organism evidence="1 2">
    <name type="scientific">Mizuhopecten yessoensis</name>
    <name type="common">Japanese scallop</name>
    <name type="synonym">Patinopecten yessoensis</name>
    <dbReference type="NCBI Taxonomy" id="6573"/>
    <lineage>
        <taxon>Eukaryota</taxon>
        <taxon>Metazoa</taxon>
        <taxon>Spiralia</taxon>
        <taxon>Lophotrochozoa</taxon>
        <taxon>Mollusca</taxon>
        <taxon>Bivalvia</taxon>
        <taxon>Autobranchia</taxon>
        <taxon>Pteriomorphia</taxon>
        <taxon>Pectinida</taxon>
        <taxon>Pectinoidea</taxon>
        <taxon>Pectinidae</taxon>
        <taxon>Mizuhopecten</taxon>
    </lineage>
</organism>
<dbReference type="Proteomes" id="UP000242188">
    <property type="component" value="Unassembled WGS sequence"/>
</dbReference>
<gene>
    <name evidence="1" type="ORF">KP79_PYT26117</name>
</gene>
<evidence type="ECO:0000313" key="1">
    <source>
        <dbReference type="EMBL" id="OWF56062.1"/>
    </source>
</evidence>
<dbReference type="InterPro" id="IPR044925">
    <property type="entry name" value="His-Me_finger_sf"/>
</dbReference>
<dbReference type="SUPFAM" id="SSF54060">
    <property type="entry name" value="His-Me finger endonucleases"/>
    <property type="match status" value="1"/>
</dbReference>
<sequence length="423" mass="49547">MWSILSALHPTKNHPERISKYTGHQHELNFDGISFPVKVADINKFETQNNITVNVLGYEKGSLFPIHVTKQRFDLHVDLLLISDGRKSHYCWIKNVNGLLYDQYTHGHRYYHCMYCLQGFTKERILNDHISYCQEHGTQKVKLPTEDDKWLFYKDIRKQLKVPYIIYADFESFQVPIQRCEFDPEKSHTEKITQHVPSSFAYKVVGITQETSKEPVVYRGPDVTEKFVECMLREQEEIEQRFKNVKPMVMTGRDWQTFNSAVNCHICGRELGDDRVRDHCHVTGAFRGAAHNDCNINYKFTGRIPVVFHNLRGYDSHLIMQAIGKVSDKEIKCIPNNMEKYISFSIGCMDFIDSFQFMGTSLEKLIANLSAEGKEKFEHMTGHFGDEKIELLLKKQVYPYDYFDGPHRFKKPNYHHKKHFAVV</sequence>
<accession>A0A210R4W3</accession>